<proteinExistence type="predicted"/>
<dbReference type="EMBL" id="GL883016">
    <property type="protein sequence ID" value="EGG19144.1"/>
    <property type="molecule type" value="Genomic_DNA"/>
</dbReference>
<dbReference type="GeneID" id="14871079"/>
<organism evidence="1 2">
    <name type="scientific">Cavenderia fasciculata</name>
    <name type="common">Slime mold</name>
    <name type="synonym">Dictyostelium fasciculatum</name>
    <dbReference type="NCBI Taxonomy" id="261658"/>
    <lineage>
        <taxon>Eukaryota</taxon>
        <taxon>Amoebozoa</taxon>
        <taxon>Evosea</taxon>
        <taxon>Eumycetozoa</taxon>
        <taxon>Dictyostelia</taxon>
        <taxon>Acytosteliales</taxon>
        <taxon>Cavenderiaceae</taxon>
        <taxon>Cavenderia</taxon>
    </lineage>
</organism>
<name>F4PZB5_CACFS</name>
<dbReference type="Proteomes" id="UP000007797">
    <property type="component" value="Unassembled WGS sequence"/>
</dbReference>
<sequence>MIYHSFREILVNSLVQNLVSTAKNNNLTAVVVFTRNLNIELDFKTKVKVQPIIDLSSLPKLETLKLDGDDSEHHIKYTVNQGPPKCVQFLSQSTLPLLEQLKVNQSILIKGGINLSPLLKKLFIDLCSRLMPVNFIIPSSVSKFTIYKETEKDILGEVVFPRSLTCLSIYQGLPESIVQLKLNIKEPIFPSLPQQLKQFTWRSKPHMEDNPLLVFPAIENYPPLLETLNLSQTHRDFTVAHIPSITKYLSLALLPVPSVPKRVPTYSIGRILENDNSKVLVLEKQSLTGGIITQRKTVDPDQFI</sequence>
<evidence type="ECO:0000313" key="1">
    <source>
        <dbReference type="EMBL" id="EGG19144.1"/>
    </source>
</evidence>
<dbReference type="RefSeq" id="XP_004366777.1">
    <property type="nucleotide sequence ID" value="XM_004366720.1"/>
</dbReference>
<keyword evidence="2" id="KW-1185">Reference proteome</keyword>
<dbReference type="AlphaFoldDB" id="F4PZB5"/>
<evidence type="ECO:0000313" key="2">
    <source>
        <dbReference type="Proteomes" id="UP000007797"/>
    </source>
</evidence>
<reference evidence="2" key="1">
    <citation type="journal article" date="2011" name="Genome Res.">
        <title>Phylogeny-wide analysis of social amoeba genomes highlights ancient origins for complex intercellular communication.</title>
        <authorList>
            <person name="Heidel A.J."/>
            <person name="Lawal H.M."/>
            <person name="Felder M."/>
            <person name="Schilde C."/>
            <person name="Helps N.R."/>
            <person name="Tunggal B."/>
            <person name="Rivero F."/>
            <person name="John U."/>
            <person name="Schleicher M."/>
            <person name="Eichinger L."/>
            <person name="Platzer M."/>
            <person name="Noegel A.A."/>
            <person name="Schaap P."/>
            <person name="Gloeckner G."/>
        </authorList>
    </citation>
    <scope>NUCLEOTIDE SEQUENCE [LARGE SCALE GENOMIC DNA]</scope>
    <source>
        <strain evidence="2">SH3</strain>
    </source>
</reference>
<protein>
    <submittedName>
        <fullName evidence="1">Uncharacterized protein</fullName>
    </submittedName>
</protein>
<accession>F4PZB5</accession>
<dbReference type="KEGG" id="dfa:DFA_02391"/>
<gene>
    <name evidence="1" type="ORF">DFA_02391</name>
</gene>